<keyword evidence="1" id="KW-1133">Transmembrane helix</keyword>
<keyword evidence="1" id="KW-0472">Membrane</keyword>
<evidence type="ECO:0000313" key="3">
    <source>
        <dbReference type="EMBL" id="SCZ85793.1"/>
    </source>
</evidence>
<dbReference type="AlphaFoldDB" id="A0A1G5SF11"/>
<organism evidence="3 4">
    <name type="scientific">Nitrosomonas mobilis</name>
    <dbReference type="NCBI Taxonomy" id="51642"/>
    <lineage>
        <taxon>Bacteria</taxon>
        <taxon>Pseudomonadati</taxon>
        <taxon>Pseudomonadota</taxon>
        <taxon>Betaproteobacteria</taxon>
        <taxon>Nitrosomonadales</taxon>
        <taxon>Nitrosomonadaceae</taxon>
        <taxon>Nitrosomonas</taxon>
    </lineage>
</organism>
<dbReference type="EMBL" id="FMWO01000049">
    <property type="protein sequence ID" value="SCZ85793.1"/>
    <property type="molecule type" value="Genomic_DNA"/>
</dbReference>
<evidence type="ECO:0000259" key="2">
    <source>
        <dbReference type="Pfam" id="PF00487"/>
    </source>
</evidence>
<dbReference type="GO" id="GO:0046513">
    <property type="term" value="P:ceramide biosynthetic process"/>
    <property type="evidence" value="ECO:0007669"/>
    <property type="project" value="TreeGrafter"/>
</dbReference>
<dbReference type="PANTHER" id="PTHR12879">
    <property type="entry name" value="SPHINGOLIPID DELTA 4 DESATURASE/C-4 HYDROXYLASE PROTEIN DES2"/>
    <property type="match status" value="1"/>
</dbReference>
<feature type="transmembrane region" description="Helical" evidence="1">
    <location>
        <begin position="211"/>
        <end position="230"/>
    </location>
</feature>
<dbReference type="STRING" id="51642.NSMM_410028"/>
<gene>
    <name evidence="3" type="ORF">NSMM_410028</name>
</gene>
<dbReference type="InterPro" id="IPR005804">
    <property type="entry name" value="FA_desaturase_dom"/>
</dbReference>
<evidence type="ECO:0000313" key="4">
    <source>
        <dbReference type="Proteomes" id="UP000198729"/>
    </source>
</evidence>
<keyword evidence="1" id="KW-0812">Transmembrane</keyword>
<dbReference type="Proteomes" id="UP000198729">
    <property type="component" value="Unassembled WGS sequence"/>
</dbReference>
<evidence type="ECO:0000256" key="1">
    <source>
        <dbReference type="SAM" id="Phobius"/>
    </source>
</evidence>
<accession>A0A1G5SF11</accession>
<feature type="transmembrane region" description="Helical" evidence="1">
    <location>
        <begin position="36"/>
        <end position="56"/>
    </location>
</feature>
<sequence length="327" mass="37307">MNNLPYLPPALLGDKSSLSDQARREIQNLSGAQPQAFLMQAIFAWGVVFAAMGLAIYVDAFWMTFLAIVIIATRQNILGLLVHEQVHSLGFRGRWGDIICNLLAAYPLGITVQGYANVHLSHHKHYFTDRDPDFLRKSGIDWAFPMAPRHLAKLLASDLLGLSFIKILKGKQLEKTDAFKRPYPVPQWVRPVFYAILATGLIYTQTWDIFLIYWIIPLITILPVIVRLGAVTEHVYNLPRASVNESSPLIILRWWEKLLLPNLNFTLHAYHHFFPGVAFCNLPKVHLVFLREGLVNEKNSFQGYWDYLGYLQAATDISATRKQPDIR</sequence>
<dbReference type="OrthoDB" id="9800167at2"/>
<dbReference type="Pfam" id="PF00487">
    <property type="entry name" value="FA_desaturase"/>
    <property type="match status" value="1"/>
</dbReference>
<keyword evidence="4" id="KW-1185">Reference proteome</keyword>
<reference evidence="3 4" key="1">
    <citation type="submission" date="2016-10" db="EMBL/GenBank/DDBJ databases">
        <authorList>
            <person name="de Groot N.N."/>
        </authorList>
    </citation>
    <scope>NUCLEOTIDE SEQUENCE [LARGE SCALE GENOMIC DNA]</scope>
    <source>
        <strain evidence="3">1</strain>
    </source>
</reference>
<name>A0A1G5SF11_9PROT</name>
<dbReference type="GO" id="GO:0042284">
    <property type="term" value="F:sphingolipid delta-4 desaturase activity"/>
    <property type="evidence" value="ECO:0007669"/>
    <property type="project" value="TreeGrafter"/>
</dbReference>
<dbReference type="PANTHER" id="PTHR12879:SF8">
    <property type="entry name" value="SPHINGOLIPID DELTA(4)-DESATURASE DES1"/>
    <property type="match status" value="1"/>
</dbReference>
<protein>
    <submittedName>
        <fullName evidence="3">Fatty acid desaturase, type 2</fullName>
    </submittedName>
</protein>
<feature type="transmembrane region" description="Helical" evidence="1">
    <location>
        <begin position="188"/>
        <end position="205"/>
    </location>
</feature>
<dbReference type="GO" id="GO:0016020">
    <property type="term" value="C:membrane"/>
    <property type="evidence" value="ECO:0007669"/>
    <property type="project" value="GOC"/>
</dbReference>
<proteinExistence type="predicted"/>
<dbReference type="RefSeq" id="WP_090286394.1">
    <property type="nucleotide sequence ID" value="NZ_FMWO01000049.1"/>
</dbReference>
<feature type="domain" description="Fatty acid desaturase" evidence="2">
    <location>
        <begin position="61"/>
        <end position="292"/>
    </location>
</feature>